<feature type="transmembrane region" description="Helical" evidence="10">
    <location>
        <begin position="227"/>
        <end position="249"/>
    </location>
</feature>
<feature type="region of interest" description="Disordered" evidence="9">
    <location>
        <begin position="731"/>
        <end position="752"/>
    </location>
</feature>
<keyword evidence="13" id="KW-1185">Reference proteome</keyword>
<dbReference type="PANTHER" id="PTHR11003:SF342">
    <property type="entry name" value="OUTWARD-RECTIFIER POTASSIUM CHANNEL TOK1"/>
    <property type="match status" value="1"/>
</dbReference>
<evidence type="ECO:0000256" key="1">
    <source>
        <dbReference type="ARBA" id="ARBA00004141"/>
    </source>
</evidence>
<feature type="domain" description="Potassium channel" evidence="11">
    <location>
        <begin position="474"/>
        <end position="547"/>
    </location>
</feature>
<feature type="compositionally biased region" description="Basic and acidic residues" evidence="9">
    <location>
        <begin position="818"/>
        <end position="827"/>
    </location>
</feature>
<keyword evidence="3 8" id="KW-0812">Transmembrane</keyword>
<comment type="similarity">
    <text evidence="8">Belongs to the two pore domain potassium channel (TC 1.A.1.8) family.</text>
</comment>
<evidence type="ECO:0000256" key="3">
    <source>
        <dbReference type="ARBA" id="ARBA00022692"/>
    </source>
</evidence>
<comment type="subcellular location">
    <subcellularLocation>
        <location evidence="1">Membrane</location>
        <topology evidence="1">Multi-pass membrane protein</topology>
    </subcellularLocation>
</comment>
<keyword evidence="7 8" id="KW-0407">Ion channel</keyword>
<accession>A0A2J6SII2</accession>
<evidence type="ECO:0000256" key="4">
    <source>
        <dbReference type="ARBA" id="ARBA00022989"/>
    </source>
</evidence>
<evidence type="ECO:0000256" key="2">
    <source>
        <dbReference type="ARBA" id="ARBA00022448"/>
    </source>
</evidence>
<dbReference type="GO" id="GO:0022841">
    <property type="term" value="F:potassium ion leak channel activity"/>
    <property type="evidence" value="ECO:0007669"/>
    <property type="project" value="TreeGrafter"/>
</dbReference>
<dbReference type="GO" id="GO:0015271">
    <property type="term" value="F:outward rectifier potassium channel activity"/>
    <property type="evidence" value="ECO:0007669"/>
    <property type="project" value="TreeGrafter"/>
</dbReference>
<reference evidence="12 13" key="1">
    <citation type="submission" date="2016-04" db="EMBL/GenBank/DDBJ databases">
        <title>A degradative enzymes factory behind the ericoid mycorrhizal symbiosis.</title>
        <authorList>
            <consortium name="DOE Joint Genome Institute"/>
            <person name="Martino E."/>
            <person name="Morin E."/>
            <person name="Grelet G."/>
            <person name="Kuo A."/>
            <person name="Kohler A."/>
            <person name="Daghino S."/>
            <person name="Barry K."/>
            <person name="Choi C."/>
            <person name="Cichocki N."/>
            <person name="Clum A."/>
            <person name="Copeland A."/>
            <person name="Hainaut M."/>
            <person name="Haridas S."/>
            <person name="Labutti K."/>
            <person name="Lindquist E."/>
            <person name="Lipzen A."/>
            <person name="Khouja H.-R."/>
            <person name="Murat C."/>
            <person name="Ohm R."/>
            <person name="Olson A."/>
            <person name="Spatafora J."/>
            <person name="Veneault-Fourrey C."/>
            <person name="Henrissat B."/>
            <person name="Grigoriev I."/>
            <person name="Martin F."/>
            <person name="Perotto S."/>
        </authorList>
    </citation>
    <scope>NUCLEOTIDE SEQUENCE [LARGE SCALE GENOMIC DNA]</scope>
    <source>
        <strain evidence="12 13">E</strain>
    </source>
</reference>
<proteinExistence type="inferred from homology"/>
<dbReference type="GO" id="GO:0005886">
    <property type="term" value="C:plasma membrane"/>
    <property type="evidence" value="ECO:0007669"/>
    <property type="project" value="TreeGrafter"/>
</dbReference>
<evidence type="ECO:0000313" key="12">
    <source>
        <dbReference type="EMBL" id="PMD50559.1"/>
    </source>
</evidence>
<name>A0A2J6SII2_9HELO</name>
<dbReference type="FunFam" id="1.10.287.70:FF:000182">
    <property type="entry name" value="Outward-rectifier potassium channel TOK1"/>
    <property type="match status" value="1"/>
</dbReference>
<feature type="transmembrane region" description="Helical" evidence="10">
    <location>
        <begin position="462"/>
        <end position="483"/>
    </location>
</feature>
<dbReference type="InParanoid" id="A0A2J6SII2"/>
<gene>
    <name evidence="12" type="ORF">K444DRAFT_637915</name>
</gene>
<dbReference type="STRING" id="1095630.A0A2J6SII2"/>
<feature type="transmembrane region" description="Helical" evidence="10">
    <location>
        <begin position="183"/>
        <end position="206"/>
    </location>
</feature>
<feature type="region of interest" description="Disordered" evidence="9">
    <location>
        <begin position="766"/>
        <end position="858"/>
    </location>
</feature>
<evidence type="ECO:0000256" key="6">
    <source>
        <dbReference type="ARBA" id="ARBA00023136"/>
    </source>
</evidence>
<evidence type="ECO:0000256" key="9">
    <source>
        <dbReference type="SAM" id="MobiDB-lite"/>
    </source>
</evidence>
<keyword evidence="4 10" id="KW-1133">Transmembrane helix</keyword>
<dbReference type="AlphaFoldDB" id="A0A2J6SII2"/>
<feature type="transmembrane region" description="Helical" evidence="10">
    <location>
        <begin position="139"/>
        <end position="163"/>
    </location>
</feature>
<dbReference type="Gene3D" id="1.10.287.70">
    <property type="match status" value="2"/>
</dbReference>
<dbReference type="PANTHER" id="PTHR11003">
    <property type="entry name" value="POTASSIUM CHANNEL, SUBFAMILY K"/>
    <property type="match status" value="1"/>
</dbReference>
<feature type="transmembrane region" description="Helical" evidence="10">
    <location>
        <begin position="524"/>
        <end position="541"/>
    </location>
</feature>
<dbReference type="FunCoup" id="A0A2J6SII2">
    <property type="interactions" value="19"/>
</dbReference>
<dbReference type="InterPro" id="IPR003280">
    <property type="entry name" value="2pore_dom_K_chnl"/>
</dbReference>
<dbReference type="FunFam" id="1.10.287.70:FF:000170">
    <property type="entry name" value="Outward-rectifier potassium channel TOK1"/>
    <property type="match status" value="1"/>
</dbReference>
<dbReference type="GO" id="GO:0030322">
    <property type="term" value="P:stabilization of membrane potential"/>
    <property type="evidence" value="ECO:0007669"/>
    <property type="project" value="TreeGrafter"/>
</dbReference>
<feature type="compositionally biased region" description="Basic and acidic residues" evidence="9">
    <location>
        <begin position="847"/>
        <end position="858"/>
    </location>
</feature>
<dbReference type="GeneID" id="36592262"/>
<evidence type="ECO:0000256" key="8">
    <source>
        <dbReference type="RuleBase" id="RU003857"/>
    </source>
</evidence>
<keyword evidence="5 8" id="KW-0406">Ion transport</keyword>
<dbReference type="Pfam" id="PF07885">
    <property type="entry name" value="Ion_trans_2"/>
    <property type="match status" value="2"/>
</dbReference>
<protein>
    <submittedName>
        <fullName evidence="12">Voltage-gated potassium channel</fullName>
    </submittedName>
</protein>
<evidence type="ECO:0000313" key="13">
    <source>
        <dbReference type="Proteomes" id="UP000235371"/>
    </source>
</evidence>
<evidence type="ECO:0000259" key="11">
    <source>
        <dbReference type="Pfam" id="PF07885"/>
    </source>
</evidence>
<keyword evidence="6 10" id="KW-0472">Membrane</keyword>
<feature type="compositionally biased region" description="Gly residues" evidence="9">
    <location>
        <begin position="828"/>
        <end position="840"/>
    </location>
</feature>
<feature type="domain" description="Potassium channel" evidence="11">
    <location>
        <begin position="228"/>
        <end position="301"/>
    </location>
</feature>
<evidence type="ECO:0000256" key="10">
    <source>
        <dbReference type="SAM" id="Phobius"/>
    </source>
</evidence>
<feature type="transmembrane region" description="Helical" evidence="10">
    <location>
        <begin position="495"/>
        <end position="512"/>
    </location>
</feature>
<feature type="transmembrane region" description="Helical" evidence="10">
    <location>
        <begin position="277"/>
        <end position="296"/>
    </location>
</feature>
<keyword evidence="2 8" id="KW-0813">Transport</keyword>
<evidence type="ECO:0000256" key="7">
    <source>
        <dbReference type="ARBA" id="ARBA00023303"/>
    </source>
</evidence>
<feature type="transmembrane region" description="Helical" evidence="10">
    <location>
        <begin position="53"/>
        <end position="80"/>
    </location>
</feature>
<dbReference type="RefSeq" id="XP_024727463.1">
    <property type="nucleotide sequence ID" value="XM_024884185.1"/>
</dbReference>
<sequence length="896" mass="100786">MADDKKGEDNGRSLSGGLSLTRTEVSTLDREEGIRRIGTLKLRGKTDDLPQDWWFASTAIPLLAATIGPMANVLSIAALVSKWRVTLPNNGQLPEGLDALGVDIPDPHWEVILNAISLACGFFGNFALLLNFTRRVRYIVALPLTIISWYFATSILIGIIVAMNKYVPPIRPGETYSQGFWHAIIAAVLYLISSMLLMINMLGYFLGHYPQHFDLDDDQRTLILQTMMFFLWLAGGAGIFSKVCGWKYADALYFSDVTVLTIGFGDITANNDPGRGFVFPFAVIGIIFLGLMINSIRKFATSMSKEKVIKAHQLHERERTFGRSVTSEKELRDRLGLPPRRDSDARRASTGIRKQSTVGTLRDRRTSLEQYGHFDVHGRTITFHEHKSKAPAGGGGRGGAGRAHKPKAPLSRDAKMQMRAAGKDAHVKRQNRREKLILLKEEKDRFEAMREIQSNTSRFKQYYALAMSVFAFGILWCVGAAIFMVAEKRIQDLTYFEALYFCYVSLLTIGYGDFSPKSNAGKPFFIVWSLVAVPTMTILVSDMGDTVVAAVNRGTFTLADWTVMPKEGVWHDFLQKHPQLKEWLERKTKEREAKKRIERGFGLQNPDEEGGAIEEAEAAQPTLEKLAEEAPEQTEHELARKLAVTIKHVANDLRTPRPKKYNYEEWVEFTRLIRFSRNTPEEVANEEEEEGLVEWDWIGEDSPMLADISESEWVLDRLCESLNRYTRKMAKDGRKAQELQDLHDKHYAPRSPDEIADIDFAHETRGKAHYPAHPGPRSPQHSRLHRNPDSGTSTVSPVLSRGPSGDQQVQIFHRKKDKEKEKEKGIEGGDVGSSEGGGSGTTTVEEESLKLEEEFEGREVREWATRVNSRGDDLDDQGAVVNPSSHDFDYTVLGHG</sequence>
<dbReference type="EMBL" id="KZ613913">
    <property type="protein sequence ID" value="PMD50559.1"/>
    <property type="molecule type" value="Genomic_DNA"/>
</dbReference>
<dbReference type="InterPro" id="IPR013099">
    <property type="entry name" value="K_chnl_dom"/>
</dbReference>
<feature type="transmembrane region" description="Helical" evidence="10">
    <location>
        <begin position="111"/>
        <end position="132"/>
    </location>
</feature>
<feature type="region of interest" description="Disordered" evidence="9">
    <location>
        <begin position="384"/>
        <end position="413"/>
    </location>
</feature>
<dbReference type="OrthoDB" id="297496at2759"/>
<organism evidence="12 13">
    <name type="scientific">Hyaloscypha bicolor E</name>
    <dbReference type="NCBI Taxonomy" id="1095630"/>
    <lineage>
        <taxon>Eukaryota</taxon>
        <taxon>Fungi</taxon>
        <taxon>Dikarya</taxon>
        <taxon>Ascomycota</taxon>
        <taxon>Pezizomycotina</taxon>
        <taxon>Leotiomycetes</taxon>
        <taxon>Helotiales</taxon>
        <taxon>Hyaloscyphaceae</taxon>
        <taxon>Hyaloscypha</taxon>
        <taxon>Hyaloscypha bicolor</taxon>
    </lineage>
</organism>
<dbReference type="PRINTS" id="PR01333">
    <property type="entry name" value="2POREKCHANEL"/>
</dbReference>
<dbReference type="Proteomes" id="UP000235371">
    <property type="component" value="Unassembled WGS sequence"/>
</dbReference>
<evidence type="ECO:0000256" key="5">
    <source>
        <dbReference type="ARBA" id="ARBA00023065"/>
    </source>
</evidence>
<feature type="compositionally biased region" description="Gly residues" evidence="9">
    <location>
        <begin position="392"/>
        <end position="401"/>
    </location>
</feature>
<feature type="region of interest" description="Disordered" evidence="9">
    <location>
        <begin position="320"/>
        <end position="364"/>
    </location>
</feature>
<dbReference type="SUPFAM" id="SSF81324">
    <property type="entry name" value="Voltage-gated potassium channels"/>
    <property type="match status" value="2"/>
</dbReference>
<feature type="compositionally biased region" description="Basic and acidic residues" evidence="9">
    <location>
        <begin position="320"/>
        <end position="347"/>
    </location>
</feature>